<feature type="transmembrane region" description="Helical" evidence="6">
    <location>
        <begin position="83"/>
        <end position="110"/>
    </location>
</feature>
<keyword evidence="9" id="KW-1185">Reference proteome</keyword>
<evidence type="ECO:0000313" key="8">
    <source>
        <dbReference type="EMBL" id="GAW06003.1"/>
    </source>
</evidence>
<dbReference type="GO" id="GO:0016020">
    <property type="term" value="C:membrane"/>
    <property type="evidence" value="ECO:0007669"/>
    <property type="project" value="UniProtKB-SubCell"/>
</dbReference>
<dbReference type="InterPro" id="IPR052337">
    <property type="entry name" value="SAT4-like"/>
</dbReference>
<feature type="transmembrane region" description="Helical" evidence="6">
    <location>
        <begin position="198"/>
        <end position="221"/>
    </location>
</feature>
<comment type="caution">
    <text evidence="8">The sequence shown here is derived from an EMBL/GenBank/DDBJ whole genome shotgun (WGS) entry which is preliminary data.</text>
</comment>
<evidence type="ECO:0000256" key="1">
    <source>
        <dbReference type="ARBA" id="ARBA00004141"/>
    </source>
</evidence>
<evidence type="ECO:0000256" key="3">
    <source>
        <dbReference type="ARBA" id="ARBA00022989"/>
    </source>
</evidence>
<evidence type="ECO:0000256" key="6">
    <source>
        <dbReference type="SAM" id="Phobius"/>
    </source>
</evidence>
<organism evidence="8 9">
    <name type="scientific">Lentinula edodes</name>
    <name type="common">Shiitake mushroom</name>
    <name type="synonym">Lentinus edodes</name>
    <dbReference type="NCBI Taxonomy" id="5353"/>
    <lineage>
        <taxon>Eukaryota</taxon>
        <taxon>Fungi</taxon>
        <taxon>Dikarya</taxon>
        <taxon>Basidiomycota</taxon>
        <taxon>Agaricomycotina</taxon>
        <taxon>Agaricomycetes</taxon>
        <taxon>Agaricomycetidae</taxon>
        <taxon>Agaricales</taxon>
        <taxon>Marasmiineae</taxon>
        <taxon>Omphalotaceae</taxon>
        <taxon>Lentinula</taxon>
    </lineage>
</organism>
<evidence type="ECO:0000256" key="2">
    <source>
        <dbReference type="ARBA" id="ARBA00022692"/>
    </source>
</evidence>
<evidence type="ECO:0000256" key="5">
    <source>
        <dbReference type="ARBA" id="ARBA00038359"/>
    </source>
</evidence>
<reference evidence="8 9" key="1">
    <citation type="submission" date="2016-08" db="EMBL/GenBank/DDBJ databases">
        <authorList>
            <consortium name="Lentinula edodes genome sequencing consortium"/>
            <person name="Sakamoto Y."/>
            <person name="Nakade K."/>
            <person name="Sato S."/>
            <person name="Yoshida Y."/>
            <person name="Miyazaki K."/>
            <person name="Natsume S."/>
            <person name="Konno N."/>
        </authorList>
    </citation>
    <scope>NUCLEOTIDE SEQUENCE [LARGE SCALE GENOMIC DNA]</scope>
    <source>
        <strain evidence="8 9">NBRC 111202</strain>
    </source>
</reference>
<reference evidence="8 9" key="2">
    <citation type="submission" date="2017-02" db="EMBL/GenBank/DDBJ databases">
        <title>A genome survey and senescence transcriptome analysis in Lentinula edodes.</title>
        <authorList>
            <person name="Sakamoto Y."/>
            <person name="Nakade K."/>
            <person name="Sato S."/>
            <person name="Yoshida Y."/>
            <person name="Miyazaki K."/>
            <person name="Natsume S."/>
            <person name="Konno N."/>
        </authorList>
    </citation>
    <scope>NUCLEOTIDE SEQUENCE [LARGE SCALE GENOMIC DNA]</scope>
    <source>
        <strain evidence="8 9">NBRC 111202</strain>
    </source>
</reference>
<comment type="similarity">
    <text evidence="5">Belongs to the SAT4 family.</text>
</comment>
<dbReference type="EMBL" id="BDGU01000292">
    <property type="protein sequence ID" value="GAW06003.1"/>
    <property type="molecule type" value="Genomic_DNA"/>
</dbReference>
<feature type="transmembrane region" description="Helical" evidence="6">
    <location>
        <begin position="163"/>
        <end position="186"/>
    </location>
</feature>
<dbReference type="STRING" id="5353.A0A1Q3EFN1"/>
<keyword evidence="2 6" id="KW-0812">Transmembrane</keyword>
<keyword evidence="3 6" id="KW-1133">Transmembrane helix</keyword>
<evidence type="ECO:0000256" key="4">
    <source>
        <dbReference type="ARBA" id="ARBA00023136"/>
    </source>
</evidence>
<dbReference type="AlphaFoldDB" id="A0A1Q3EFN1"/>
<feature type="transmembrane region" description="Helical" evidence="6">
    <location>
        <begin position="122"/>
        <end position="143"/>
    </location>
</feature>
<evidence type="ECO:0000259" key="7">
    <source>
        <dbReference type="Pfam" id="PF20684"/>
    </source>
</evidence>
<dbReference type="InterPro" id="IPR049326">
    <property type="entry name" value="Rhodopsin_dom_fungi"/>
</dbReference>
<evidence type="ECO:0000313" key="9">
    <source>
        <dbReference type="Proteomes" id="UP000188533"/>
    </source>
</evidence>
<feature type="transmembrane region" description="Helical" evidence="6">
    <location>
        <begin position="45"/>
        <end position="63"/>
    </location>
</feature>
<name>A0A1Q3EFN1_LENED</name>
<gene>
    <name evidence="8" type="ORF">LENED_007893</name>
</gene>
<dbReference type="PANTHER" id="PTHR33048:SF47">
    <property type="entry name" value="INTEGRAL MEMBRANE PROTEIN-RELATED"/>
    <property type="match status" value="1"/>
</dbReference>
<dbReference type="Proteomes" id="UP000188533">
    <property type="component" value="Unassembled WGS sequence"/>
</dbReference>
<feature type="transmembrane region" description="Helical" evidence="6">
    <location>
        <begin position="233"/>
        <end position="252"/>
    </location>
</feature>
<comment type="subcellular location">
    <subcellularLocation>
        <location evidence="1">Membrane</location>
        <topology evidence="1">Multi-pass membrane protein</topology>
    </subcellularLocation>
</comment>
<keyword evidence="4 6" id="KW-0472">Membrane</keyword>
<protein>
    <recommendedName>
        <fullName evidence="7">Rhodopsin domain-containing protein</fullName>
    </recommendedName>
</protein>
<dbReference type="Pfam" id="PF20684">
    <property type="entry name" value="Fung_rhodopsin"/>
    <property type="match status" value="1"/>
</dbReference>
<dbReference type="PANTHER" id="PTHR33048">
    <property type="entry name" value="PTH11-LIKE INTEGRAL MEMBRANE PROTEIN (AFU_ORTHOLOGUE AFUA_5G11245)"/>
    <property type="match status" value="1"/>
</dbReference>
<sequence length="439" mass="50032">MVQWVQPSSTTNRIVTTILLGIAQILTLFRINIRRRANRLWWDDAWALLTMFLSQLLLIAMWIRTDTPGLGPLDESHSARIVAYWLVSISFTCTLWSARISLIFSVIRLIPPLFVLRRVSEWMAVIFFLMWAGSLIQKTYICASDRSWYQLSAPQCHLGTDVAIVELVTDLFADVVLAVIPIRLLAGVGLSPDKRRMLYMMFCASLLTSMVSIIHAVFLLGPSGLLEAITAQAEAGTALMVANVGVLSPYVYRLMKNGQDFDSQPYTYYPSFHSNGEVHMRRIPRTPSRTAASSVRFHSETQADSLLVSAMELQVPEKAKTEPSLAVTLESDFETQKSVVVYPTSSPTIWHLSGFLDWDDFVPYRKYATVTWLPTPSRPDLEGRFLSCPSTPFCHGERKEIEEKKTHYKTLSYRRSFSILARERRCLKYHICKFFFGKF</sequence>
<feature type="domain" description="Rhodopsin" evidence="7">
    <location>
        <begin position="30"/>
        <end position="219"/>
    </location>
</feature>
<feature type="transmembrane region" description="Helical" evidence="6">
    <location>
        <begin position="14"/>
        <end position="33"/>
    </location>
</feature>
<proteinExistence type="inferred from homology"/>
<accession>A0A1Q3EFN1</accession>